<keyword evidence="3" id="KW-1185">Reference proteome</keyword>
<dbReference type="EMBL" id="ML732932">
    <property type="protein sequence ID" value="KAB8266840.1"/>
    <property type="molecule type" value="Genomic_DNA"/>
</dbReference>
<feature type="signal peptide" evidence="1">
    <location>
        <begin position="1"/>
        <end position="20"/>
    </location>
</feature>
<sequence length="195" mass="21687">MKIFILFLVLLCNLAACVAPISETSNHNDIMKKCATDRDCPPAEYCRSGGCFKKPGTFASLKVRNNTAEELASEDATAGIPVVNTDDEKGKRRSSLYRPHFQPAMIMKKLMSSGMWQKKILHNLKERTEGPVHGSGNASQKVDVYVAFAIHVELLDILKAVQYFQSTIVKEISCWGERSVAQVRCPSLISEHVFP</sequence>
<feature type="chain" id="PRO_5024974717" evidence="1">
    <location>
        <begin position="21"/>
        <end position="195"/>
    </location>
</feature>
<evidence type="ECO:0000313" key="2">
    <source>
        <dbReference type="EMBL" id="KAB8266840.1"/>
    </source>
</evidence>
<dbReference type="Proteomes" id="UP000326289">
    <property type="component" value="Unassembled WGS sequence"/>
</dbReference>
<gene>
    <name evidence="2" type="ORF">BDV30DRAFT_244858</name>
</gene>
<reference evidence="2 3" key="1">
    <citation type="submission" date="2019-04" db="EMBL/GenBank/DDBJ databases">
        <title>Fungal friends and foes A comparative genomics study of 23 Aspergillus species from section Flavi.</title>
        <authorList>
            <consortium name="DOE Joint Genome Institute"/>
            <person name="Kjaerbolling I."/>
            <person name="Vesth T.C."/>
            <person name="Frisvad J.C."/>
            <person name="Nybo J.L."/>
            <person name="Theobald S."/>
            <person name="Kildgaard S."/>
            <person name="Petersen T.I."/>
            <person name="Kuo A."/>
            <person name="Sato A."/>
            <person name="Lyhne E.K."/>
            <person name="Kogle M.E."/>
            <person name="Wiebenga A."/>
            <person name="Kun R.S."/>
            <person name="Lubbers R.J."/>
            <person name="Makela M.R."/>
            <person name="Barry K."/>
            <person name="Chovatia M."/>
            <person name="Clum A."/>
            <person name="Daum C."/>
            <person name="Haridas S."/>
            <person name="He G."/>
            <person name="LaButti K."/>
            <person name="Lipzen A."/>
            <person name="Mondo S."/>
            <person name="Pangilinan J."/>
            <person name="Riley R."/>
            <person name="Salamov A."/>
            <person name="Simmons B.A."/>
            <person name="Magnuson J.K."/>
            <person name="Henrissat B."/>
            <person name="Mortensen U.H."/>
            <person name="Larsen T.O."/>
            <person name="De vries R.P."/>
            <person name="Grigoriev I.V."/>
            <person name="Machida M."/>
            <person name="Baker S.E."/>
            <person name="Andersen M.R."/>
        </authorList>
    </citation>
    <scope>NUCLEOTIDE SEQUENCE [LARGE SCALE GENOMIC DNA]</scope>
    <source>
        <strain evidence="2 3">CBS 117635</strain>
    </source>
</reference>
<organism evidence="2 3">
    <name type="scientific">Aspergillus minisclerotigenes</name>
    <dbReference type="NCBI Taxonomy" id="656917"/>
    <lineage>
        <taxon>Eukaryota</taxon>
        <taxon>Fungi</taxon>
        <taxon>Dikarya</taxon>
        <taxon>Ascomycota</taxon>
        <taxon>Pezizomycotina</taxon>
        <taxon>Eurotiomycetes</taxon>
        <taxon>Eurotiomycetidae</taxon>
        <taxon>Eurotiales</taxon>
        <taxon>Aspergillaceae</taxon>
        <taxon>Aspergillus</taxon>
        <taxon>Aspergillus subgen. Circumdati</taxon>
    </lineage>
</organism>
<keyword evidence="1" id="KW-0732">Signal</keyword>
<evidence type="ECO:0000313" key="3">
    <source>
        <dbReference type="Proteomes" id="UP000326289"/>
    </source>
</evidence>
<proteinExistence type="predicted"/>
<dbReference type="AlphaFoldDB" id="A0A5N6ILS1"/>
<accession>A0A5N6ILS1</accession>
<evidence type="ECO:0000256" key="1">
    <source>
        <dbReference type="SAM" id="SignalP"/>
    </source>
</evidence>
<name>A0A5N6ILS1_9EURO</name>
<protein>
    <submittedName>
        <fullName evidence="2">Uncharacterized protein</fullName>
    </submittedName>
</protein>